<keyword evidence="2" id="KW-0645">Protease</keyword>
<dbReference type="SUPFAM" id="SSF54001">
    <property type="entry name" value="Cysteine proteinases"/>
    <property type="match status" value="1"/>
</dbReference>
<dbReference type="Proteomes" id="UP000827721">
    <property type="component" value="Unassembled WGS sequence"/>
</dbReference>
<name>A0ABQ8HKQ2_9ROSI</name>
<comment type="caution">
    <text evidence="6">The sequence shown here is derived from an EMBL/GenBank/DDBJ whole genome shotgun (WGS) entry which is preliminary data.</text>
</comment>
<dbReference type="InterPro" id="IPR013128">
    <property type="entry name" value="Peptidase_C1A"/>
</dbReference>
<accession>A0ABQ8HKQ2</accession>
<evidence type="ECO:0000313" key="6">
    <source>
        <dbReference type="EMBL" id="KAH7564904.1"/>
    </source>
</evidence>
<evidence type="ECO:0000256" key="2">
    <source>
        <dbReference type="ARBA" id="ARBA00022670"/>
    </source>
</evidence>
<dbReference type="EMBL" id="JAFEMO010000009">
    <property type="protein sequence ID" value="KAH7564904.1"/>
    <property type="molecule type" value="Genomic_DNA"/>
</dbReference>
<dbReference type="PANTHER" id="PTHR12411">
    <property type="entry name" value="CYSTEINE PROTEASE FAMILY C1-RELATED"/>
    <property type="match status" value="1"/>
</dbReference>
<evidence type="ECO:0000256" key="4">
    <source>
        <dbReference type="ARBA" id="ARBA00022807"/>
    </source>
</evidence>
<dbReference type="SMART" id="SM00645">
    <property type="entry name" value="Pept_C1"/>
    <property type="match status" value="1"/>
</dbReference>
<reference evidence="6 7" key="1">
    <citation type="submission" date="2021-02" db="EMBL/GenBank/DDBJ databases">
        <title>Plant Genome Project.</title>
        <authorList>
            <person name="Zhang R.-G."/>
        </authorList>
    </citation>
    <scope>NUCLEOTIDE SEQUENCE [LARGE SCALE GENOMIC DNA]</scope>
    <source>
        <tissue evidence="6">Leaves</tissue>
    </source>
</reference>
<dbReference type="InterPro" id="IPR038765">
    <property type="entry name" value="Papain-like_cys_pep_sf"/>
</dbReference>
<proteinExistence type="inferred from homology"/>
<dbReference type="Pfam" id="PF00112">
    <property type="entry name" value="Peptidase_C1"/>
    <property type="match status" value="1"/>
</dbReference>
<sequence length="113" mass="12546">MNFRILLTRVQGVTKHTIKDQSQCGCFWVFSTVAAMEEISQLTTGKLVSLSEQELVDCDIKGEDQGCNGELMDDAFKFIKQNKGQTTEANYPYKGVVGKCIPNKEANHAANIK</sequence>
<feature type="domain" description="Peptidase C1A papain C-terminal" evidence="5">
    <location>
        <begin position="6"/>
        <end position="112"/>
    </location>
</feature>
<evidence type="ECO:0000256" key="1">
    <source>
        <dbReference type="ARBA" id="ARBA00008455"/>
    </source>
</evidence>
<comment type="similarity">
    <text evidence="1">Belongs to the peptidase C1 family.</text>
</comment>
<keyword evidence="4" id="KW-0788">Thiol protease</keyword>
<keyword evidence="7" id="KW-1185">Reference proteome</keyword>
<evidence type="ECO:0000256" key="3">
    <source>
        <dbReference type="ARBA" id="ARBA00022801"/>
    </source>
</evidence>
<evidence type="ECO:0000313" key="7">
    <source>
        <dbReference type="Proteomes" id="UP000827721"/>
    </source>
</evidence>
<evidence type="ECO:0000259" key="5">
    <source>
        <dbReference type="SMART" id="SM00645"/>
    </source>
</evidence>
<organism evidence="6 7">
    <name type="scientific">Xanthoceras sorbifolium</name>
    <dbReference type="NCBI Taxonomy" id="99658"/>
    <lineage>
        <taxon>Eukaryota</taxon>
        <taxon>Viridiplantae</taxon>
        <taxon>Streptophyta</taxon>
        <taxon>Embryophyta</taxon>
        <taxon>Tracheophyta</taxon>
        <taxon>Spermatophyta</taxon>
        <taxon>Magnoliopsida</taxon>
        <taxon>eudicotyledons</taxon>
        <taxon>Gunneridae</taxon>
        <taxon>Pentapetalae</taxon>
        <taxon>rosids</taxon>
        <taxon>malvids</taxon>
        <taxon>Sapindales</taxon>
        <taxon>Sapindaceae</taxon>
        <taxon>Xanthoceroideae</taxon>
        <taxon>Xanthoceras</taxon>
    </lineage>
</organism>
<protein>
    <recommendedName>
        <fullName evidence="5">Peptidase C1A papain C-terminal domain-containing protein</fullName>
    </recommendedName>
</protein>
<keyword evidence="3" id="KW-0378">Hydrolase</keyword>
<gene>
    <name evidence="6" type="ORF">JRO89_XS09G0062600</name>
</gene>
<dbReference type="InterPro" id="IPR000668">
    <property type="entry name" value="Peptidase_C1A_C"/>
</dbReference>
<dbReference type="Gene3D" id="3.90.70.10">
    <property type="entry name" value="Cysteine proteinases"/>
    <property type="match status" value="1"/>
</dbReference>